<feature type="compositionally biased region" description="Basic and acidic residues" evidence="1">
    <location>
        <begin position="210"/>
        <end position="220"/>
    </location>
</feature>
<feature type="region of interest" description="Disordered" evidence="1">
    <location>
        <begin position="271"/>
        <end position="451"/>
    </location>
</feature>
<evidence type="ECO:0000256" key="1">
    <source>
        <dbReference type="SAM" id="MobiDB-lite"/>
    </source>
</evidence>
<feature type="compositionally biased region" description="Polar residues" evidence="1">
    <location>
        <begin position="100"/>
        <end position="138"/>
    </location>
</feature>
<feature type="compositionally biased region" description="Low complexity" evidence="1">
    <location>
        <begin position="271"/>
        <end position="282"/>
    </location>
</feature>
<feature type="compositionally biased region" description="Basic residues" evidence="1">
    <location>
        <begin position="338"/>
        <end position="347"/>
    </location>
</feature>
<feature type="compositionally biased region" description="Polar residues" evidence="1">
    <location>
        <begin position="147"/>
        <end position="156"/>
    </location>
</feature>
<feature type="region of interest" description="Disordered" evidence="1">
    <location>
        <begin position="73"/>
        <end position="156"/>
    </location>
</feature>
<protein>
    <submittedName>
        <fullName evidence="3">Signal peptide-containing protein</fullName>
    </submittedName>
</protein>
<organism evidence="3 4">
    <name type="scientific">Coniochaeta hoffmannii</name>
    <dbReference type="NCBI Taxonomy" id="91930"/>
    <lineage>
        <taxon>Eukaryota</taxon>
        <taxon>Fungi</taxon>
        <taxon>Dikarya</taxon>
        <taxon>Ascomycota</taxon>
        <taxon>Pezizomycotina</taxon>
        <taxon>Sordariomycetes</taxon>
        <taxon>Sordariomycetidae</taxon>
        <taxon>Coniochaetales</taxon>
        <taxon>Coniochaetaceae</taxon>
        <taxon>Coniochaeta</taxon>
    </lineage>
</organism>
<proteinExistence type="predicted"/>
<sequence length="486" mass="53100">MSLPVALQSVLFYVVACTPCAKVRHRKKAKVQAKKERLEKARLEAEQPDLYRHPDPFNTNPYWSEEIMMGPALPKKGKARNDANKSERGLTSAGVDSGIGTRSSLAISNAGTSASAQDTPTPAQPRSQTPQSEPTAVASSGEEPYSPTLTQTASVSTRDDWNLQRYQREDEELWGHELSRTGQKLMDALKQASTSAGRFVEAKLGMEKEREKHVTDEDRQNFYFTPKNPPVNDYHPPVVSSKPAHRDGHRWMLQPPPSAKVMEGKVPVSRSTSMASMASRRTVATSDGPGLGRLVGERAVEAKIRKGETPDEARPLSTSNLTKPLSRKTTAGSSARSRSQRTVRSRSHSLSTESEPEGIAEGKPRKRRKPRVRPSPIATPQDLSDDDDEWVSKSLESLSKTQLPSHAAQRPRLSTILSSDQTRRDASTAPTALLDVSNDKTTNGPISGPAVLEPVLKEPVTEYSGQTRMALAPSTQPAIAQQPQVA</sequence>
<evidence type="ECO:0000313" key="4">
    <source>
        <dbReference type="Proteomes" id="UP001174691"/>
    </source>
</evidence>
<keyword evidence="4" id="KW-1185">Reference proteome</keyword>
<feature type="compositionally biased region" description="Basic and acidic residues" evidence="1">
    <location>
        <begin position="79"/>
        <end position="88"/>
    </location>
</feature>
<keyword evidence="2" id="KW-0732">Signal</keyword>
<feature type="compositionally biased region" description="Basic and acidic residues" evidence="1">
    <location>
        <begin position="295"/>
        <end position="314"/>
    </location>
</feature>
<gene>
    <name evidence="3" type="ORF">NKR19_g1253</name>
</gene>
<accession>A0AA38W073</accession>
<feature type="compositionally biased region" description="Polar residues" evidence="1">
    <location>
        <begin position="316"/>
        <end position="332"/>
    </location>
</feature>
<dbReference type="Proteomes" id="UP001174691">
    <property type="component" value="Unassembled WGS sequence"/>
</dbReference>
<evidence type="ECO:0000256" key="2">
    <source>
        <dbReference type="SAM" id="SignalP"/>
    </source>
</evidence>
<comment type="caution">
    <text evidence="3">The sequence shown here is derived from an EMBL/GenBank/DDBJ whole genome shotgun (WGS) entry which is preliminary data.</text>
</comment>
<dbReference type="AlphaFoldDB" id="A0AA38W073"/>
<evidence type="ECO:0000313" key="3">
    <source>
        <dbReference type="EMBL" id="KAJ9164584.1"/>
    </source>
</evidence>
<reference evidence="3" key="1">
    <citation type="submission" date="2022-07" db="EMBL/GenBank/DDBJ databases">
        <title>Fungi with potential for degradation of polypropylene.</title>
        <authorList>
            <person name="Gostincar C."/>
        </authorList>
    </citation>
    <scope>NUCLEOTIDE SEQUENCE</scope>
    <source>
        <strain evidence="3">EXF-13287</strain>
    </source>
</reference>
<name>A0AA38W073_9PEZI</name>
<dbReference type="EMBL" id="JANBVN010000011">
    <property type="protein sequence ID" value="KAJ9164584.1"/>
    <property type="molecule type" value="Genomic_DNA"/>
</dbReference>
<feature type="region of interest" description="Disordered" evidence="1">
    <location>
        <begin position="210"/>
        <end position="234"/>
    </location>
</feature>
<feature type="region of interest" description="Disordered" evidence="1">
    <location>
        <begin position="466"/>
        <end position="486"/>
    </location>
</feature>
<feature type="signal peptide" evidence="2">
    <location>
        <begin position="1"/>
        <end position="17"/>
    </location>
</feature>
<feature type="compositionally biased region" description="Polar residues" evidence="1">
    <location>
        <begin position="394"/>
        <end position="404"/>
    </location>
</feature>
<feature type="chain" id="PRO_5041343173" evidence="2">
    <location>
        <begin position="18"/>
        <end position="486"/>
    </location>
</feature>